<sequence length="310" mass="34265">MSNATEGLIKLVGCVAMEGMNPDDNVITVGNSYPTVPLTVERLRKLGVEIRLCEATTEAIIAAIDSRTRLIAIEACNYVSCELFDLERIAEAAHAVGARIIIDVSQVASVLPLALAPFDALVATTYKWLGAESNGAGICWINRERWPDITPENVGWYAVLPIVLPFTGEYQLKPTASRLEAGGLPWRDLNILRDALRHLSPFSQQEITEHIRELGNEIIAELDKLNLGLTILSPRDAQRRGSYISVKMSDEMARMVCARLNERGIYLSFGQGRLRLGPWLHNGSEDVKLAVQILGEALREMNYAPDDGVW</sequence>
<gene>
    <name evidence="2" type="ORF">KSF_036730</name>
</gene>
<dbReference type="Pfam" id="PF00266">
    <property type="entry name" value="Aminotran_5"/>
    <property type="match status" value="1"/>
</dbReference>
<comment type="caution">
    <text evidence="2">The sequence shown here is derived from an EMBL/GenBank/DDBJ whole genome shotgun (WGS) entry which is preliminary data.</text>
</comment>
<dbReference type="Gene3D" id="3.40.640.10">
    <property type="entry name" value="Type I PLP-dependent aspartate aminotransferase-like (Major domain)"/>
    <property type="match status" value="1"/>
</dbReference>
<dbReference type="Proteomes" id="UP000597444">
    <property type="component" value="Unassembled WGS sequence"/>
</dbReference>
<dbReference type="InterPro" id="IPR000192">
    <property type="entry name" value="Aminotrans_V_dom"/>
</dbReference>
<evidence type="ECO:0000313" key="3">
    <source>
        <dbReference type="Proteomes" id="UP000597444"/>
    </source>
</evidence>
<dbReference type="Gene3D" id="3.90.1150.10">
    <property type="entry name" value="Aspartate Aminotransferase, domain 1"/>
    <property type="match status" value="1"/>
</dbReference>
<keyword evidence="3" id="KW-1185">Reference proteome</keyword>
<dbReference type="SUPFAM" id="SSF53383">
    <property type="entry name" value="PLP-dependent transferases"/>
    <property type="match status" value="1"/>
</dbReference>
<organism evidence="2 3">
    <name type="scientific">Reticulibacter mediterranei</name>
    <dbReference type="NCBI Taxonomy" id="2778369"/>
    <lineage>
        <taxon>Bacteria</taxon>
        <taxon>Bacillati</taxon>
        <taxon>Chloroflexota</taxon>
        <taxon>Ktedonobacteria</taxon>
        <taxon>Ktedonobacterales</taxon>
        <taxon>Reticulibacteraceae</taxon>
        <taxon>Reticulibacter</taxon>
    </lineage>
</organism>
<dbReference type="InterPro" id="IPR015422">
    <property type="entry name" value="PyrdxlP-dep_Trfase_small"/>
</dbReference>
<feature type="domain" description="Aminotransferase class V" evidence="1">
    <location>
        <begin position="2"/>
        <end position="271"/>
    </location>
</feature>
<evidence type="ECO:0000259" key="1">
    <source>
        <dbReference type="Pfam" id="PF00266"/>
    </source>
</evidence>
<accession>A0A8J3N2X7</accession>
<dbReference type="EMBL" id="BNJK01000001">
    <property type="protein sequence ID" value="GHO93625.1"/>
    <property type="molecule type" value="Genomic_DNA"/>
</dbReference>
<proteinExistence type="predicted"/>
<reference evidence="2" key="1">
    <citation type="submission" date="2020-10" db="EMBL/GenBank/DDBJ databases">
        <title>Taxonomic study of unclassified bacteria belonging to the class Ktedonobacteria.</title>
        <authorList>
            <person name="Yabe S."/>
            <person name="Wang C.M."/>
            <person name="Zheng Y."/>
            <person name="Sakai Y."/>
            <person name="Cavaletti L."/>
            <person name="Monciardini P."/>
            <person name="Donadio S."/>
        </authorList>
    </citation>
    <scope>NUCLEOTIDE SEQUENCE</scope>
    <source>
        <strain evidence="2">ID150040</strain>
    </source>
</reference>
<dbReference type="PANTHER" id="PTHR43586">
    <property type="entry name" value="CYSTEINE DESULFURASE"/>
    <property type="match status" value="1"/>
</dbReference>
<dbReference type="InterPro" id="IPR015424">
    <property type="entry name" value="PyrdxlP-dep_Trfase"/>
</dbReference>
<protein>
    <recommendedName>
        <fullName evidence="1">Aminotransferase class V domain-containing protein</fullName>
    </recommendedName>
</protein>
<name>A0A8J3N2X7_9CHLR</name>
<evidence type="ECO:0000313" key="2">
    <source>
        <dbReference type="EMBL" id="GHO93625.1"/>
    </source>
</evidence>
<dbReference type="InterPro" id="IPR015421">
    <property type="entry name" value="PyrdxlP-dep_Trfase_major"/>
</dbReference>
<dbReference type="AlphaFoldDB" id="A0A8J3N2X7"/>
<dbReference type="PANTHER" id="PTHR43586:SF15">
    <property type="entry name" value="BLR3095 PROTEIN"/>
    <property type="match status" value="1"/>
</dbReference>